<feature type="compositionally biased region" description="Low complexity" evidence="1">
    <location>
        <begin position="35"/>
        <end position="59"/>
    </location>
</feature>
<feature type="region of interest" description="Disordered" evidence="1">
    <location>
        <begin position="35"/>
        <end position="63"/>
    </location>
</feature>
<feature type="region of interest" description="Disordered" evidence="1">
    <location>
        <begin position="141"/>
        <end position="290"/>
    </location>
</feature>
<gene>
    <name evidence="2" type="ORF">CVT24_009686</name>
</gene>
<sequence>MSSKVRRKPQLTYKSPLPGDHSFFTMSLACRRSTSISTTVTTTSSPTSKRTTSSTTTSTVEHHELTTSKFNFSPSLPLFHPLGRLAMSLPPLDAALYGLPVIQFPEEIEKSYLLSKNPPPKSTDDDNDTPVPTVSSIAAVAAREAKERPSPRKRRSGGGGGSKRKRKDPDDGDATYPAKRTRAPRGTQNHQGDDDSALDGNEGPVPESYSELVESIARRTTRSNVKTKRQSSTSSDTASVTGTPNNGVLEPAVEDASPTDQANLNPEPKIDTPKGRPDGEEREEGELSDS</sequence>
<dbReference type="EMBL" id="NHTK01001348">
    <property type="protein sequence ID" value="PPQ99702.1"/>
    <property type="molecule type" value="Genomic_DNA"/>
</dbReference>
<comment type="caution">
    <text evidence="2">The sequence shown here is derived from an EMBL/GenBank/DDBJ whole genome shotgun (WGS) entry which is preliminary data.</text>
</comment>
<evidence type="ECO:0000313" key="2">
    <source>
        <dbReference type="EMBL" id="PPQ99702.1"/>
    </source>
</evidence>
<feature type="compositionally biased region" description="Acidic residues" evidence="1">
    <location>
        <begin position="280"/>
        <end position="290"/>
    </location>
</feature>
<feature type="compositionally biased region" description="Basic residues" evidence="1">
    <location>
        <begin position="151"/>
        <end position="166"/>
    </location>
</feature>
<feature type="compositionally biased region" description="Polar residues" evidence="1">
    <location>
        <begin position="230"/>
        <end position="246"/>
    </location>
</feature>
<name>A0A409Y9A8_9AGAR</name>
<dbReference type="Proteomes" id="UP000284842">
    <property type="component" value="Unassembled WGS sequence"/>
</dbReference>
<keyword evidence="3" id="KW-1185">Reference proteome</keyword>
<feature type="compositionally biased region" description="Basic and acidic residues" evidence="1">
    <location>
        <begin position="268"/>
        <end position="279"/>
    </location>
</feature>
<proteinExistence type="predicted"/>
<accession>A0A409Y9A8</accession>
<evidence type="ECO:0000313" key="3">
    <source>
        <dbReference type="Proteomes" id="UP000284842"/>
    </source>
</evidence>
<organism evidence="2 3">
    <name type="scientific">Panaeolus cyanescens</name>
    <dbReference type="NCBI Taxonomy" id="181874"/>
    <lineage>
        <taxon>Eukaryota</taxon>
        <taxon>Fungi</taxon>
        <taxon>Dikarya</taxon>
        <taxon>Basidiomycota</taxon>
        <taxon>Agaricomycotina</taxon>
        <taxon>Agaricomycetes</taxon>
        <taxon>Agaricomycetidae</taxon>
        <taxon>Agaricales</taxon>
        <taxon>Agaricineae</taxon>
        <taxon>Galeropsidaceae</taxon>
        <taxon>Panaeolus</taxon>
    </lineage>
</organism>
<dbReference type="InParanoid" id="A0A409Y9A8"/>
<reference evidence="2 3" key="1">
    <citation type="journal article" date="2018" name="Evol. Lett.">
        <title>Horizontal gene cluster transfer increased hallucinogenic mushroom diversity.</title>
        <authorList>
            <person name="Reynolds H.T."/>
            <person name="Vijayakumar V."/>
            <person name="Gluck-Thaler E."/>
            <person name="Korotkin H.B."/>
            <person name="Matheny P.B."/>
            <person name="Slot J.C."/>
        </authorList>
    </citation>
    <scope>NUCLEOTIDE SEQUENCE [LARGE SCALE GENOMIC DNA]</scope>
    <source>
        <strain evidence="2 3">2629</strain>
    </source>
</reference>
<evidence type="ECO:0000256" key="1">
    <source>
        <dbReference type="SAM" id="MobiDB-lite"/>
    </source>
</evidence>
<protein>
    <submittedName>
        <fullName evidence="2">Uncharacterized protein</fullName>
    </submittedName>
</protein>
<feature type="region of interest" description="Disordered" evidence="1">
    <location>
        <begin position="113"/>
        <end position="132"/>
    </location>
</feature>
<dbReference type="AlphaFoldDB" id="A0A409Y9A8"/>
<feature type="compositionally biased region" description="Basic residues" evidence="1">
    <location>
        <begin position="219"/>
        <end position="229"/>
    </location>
</feature>
<dbReference type="OrthoDB" id="2676123at2759"/>